<dbReference type="EMBL" id="JARK01001508">
    <property type="protein sequence ID" value="EYB94360.1"/>
    <property type="molecule type" value="Genomic_DNA"/>
</dbReference>
<reference evidence="2" key="1">
    <citation type="journal article" date="2015" name="Nat. Genet.">
        <title>The genome and transcriptome of the zoonotic hookworm Ancylostoma ceylanicum identify infection-specific gene families.</title>
        <authorList>
            <person name="Schwarz E.M."/>
            <person name="Hu Y."/>
            <person name="Antoshechkin I."/>
            <person name="Miller M.M."/>
            <person name="Sternberg P.W."/>
            <person name="Aroian R.V."/>
        </authorList>
    </citation>
    <scope>NUCLEOTIDE SEQUENCE</scope>
    <source>
        <strain evidence="2">HY135</strain>
    </source>
</reference>
<dbReference type="Proteomes" id="UP000024635">
    <property type="component" value="Unassembled WGS sequence"/>
</dbReference>
<gene>
    <name evidence="1" type="primary">Acey_s0172.g348</name>
    <name evidence="1" type="ORF">Y032_0172g348</name>
</gene>
<evidence type="ECO:0000313" key="2">
    <source>
        <dbReference type="Proteomes" id="UP000024635"/>
    </source>
</evidence>
<dbReference type="AlphaFoldDB" id="A0A016SV09"/>
<evidence type="ECO:0000313" key="1">
    <source>
        <dbReference type="EMBL" id="EYB94360.1"/>
    </source>
</evidence>
<dbReference type="OrthoDB" id="10542984at2759"/>
<protein>
    <submittedName>
        <fullName evidence="1">Uncharacterized protein</fullName>
    </submittedName>
</protein>
<organism evidence="1 2">
    <name type="scientific">Ancylostoma ceylanicum</name>
    <dbReference type="NCBI Taxonomy" id="53326"/>
    <lineage>
        <taxon>Eukaryota</taxon>
        <taxon>Metazoa</taxon>
        <taxon>Ecdysozoa</taxon>
        <taxon>Nematoda</taxon>
        <taxon>Chromadorea</taxon>
        <taxon>Rhabditida</taxon>
        <taxon>Rhabditina</taxon>
        <taxon>Rhabditomorpha</taxon>
        <taxon>Strongyloidea</taxon>
        <taxon>Ancylostomatidae</taxon>
        <taxon>Ancylostomatinae</taxon>
        <taxon>Ancylostoma</taxon>
    </lineage>
</organism>
<sequence>MLVMQSDSGYNSPCDGVRASSSFESPCLSKQFLSRSGDNSRVNRKLCFAAPFSTSESNFDIGSVLESSTIRSKEIARRLLRLCDSFDKEFVMSSEHSENSSWTSVVVRSLGF</sequence>
<name>A0A016SV09_9BILA</name>
<comment type="caution">
    <text evidence="1">The sequence shown here is derived from an EMBL/GenBank/DDBJ whole genome shotgun (WGS) entry which is preliminary data.</text>
</comment>
<proteinExistence type="predicted"/>
<keyword evidence="2" id="KW-1185">Reference proteome</keyword>
<accession>A0A016SV09</accession>